<gene>
    <name evidence="2" type="ORF">FJR45_03505</name>
</gene>
<protein>
    <recommendedName>
        <fullName evidence="1">ABC-type transport auxiliary lipoprotein component domain-containing protein</fullName>
    </recommendedName>
</protein>
<dbReference type="KEGG" id="ssei:FJR45_03505"/>
<evidence type="ECO:0000313" key="2">
    <source>
        <dbReference type="EMBL" id="QOP43068.1"/>
    </source>
</evidence>
<feature type="domain" description="ABC-type transport auxiliary lipoprotein component" evidence="1">
    <location>
        <begin position="101"/>
        <end position="217"/>
    </location>
</feature>
<dbReference type="SUPFAM" id="SSF159594">
    <property type="entry name" value="XCC0632-like"/>
    <property type="match status" value="1"/>
</dbReference>
<reference evidence="2 3" key="1">
    <citation type="submission" date="2019-06" db="EMBL/GenBank/DDBJ databases">
        <title>Sulfurimonas gotlandica sp. nov., a chemoautotrophic and psychrotolerant epsilonproteobacterium isolated from a pelagic redoxcline, and an emended description of the genus Sulfurimonas.</title>
        <authorList>
            <person name="Wang S."/>
            <person name="Jiang L."/>
            <person name="Shao Z."/>
        </authorList>
    </citation>
    <scope>NUCLEOTIDE SEQUENCE [LARGE SCALE GENOMIC DNA]</scope>
    <source>
        <strain evidence="2 3">S2-6</strain>
    </source>
</reference>
<dbReference type="EMBL" id="CP041235">
    <property type="protein sequence ID" value="QOP43068.1"/>
    <property type="molecule type" value="Genomic_DNA"/>
</dbReference>
<evidence type="ECO:0000313" key="3">
    <source>
        <dbReference type="Proteomes" id="UP000593719"/>
    </source>
</evidence>
<proteinExistence type="predicted"/>
<sequence>MNCWNIMTAVRVIFCIKKKQRKGDLVKNRLLIIWLTCIAVITITGCTSPTPAQNQYRLNLQTKAVKAETGKCRQKTLKVERSFGDKLYMSLKMYYVEGKYAQYSYAQSRWAQTPNDALTYAVTEYLRAMNLFKSVQSADSKTKNDYRLEINIEDFMQYFDENEKNSFVNVVITCNLVDEASHKTVATKTFHFKQKTLSDDAKGGVIALSNALDEILKECGLWLQGVCLDK</sequence>
<accession>A0A7M1B2Y3</accession>
<name>A0A7M1B2Y3_9BACT</name>
<organism evidence="2 3">
    <name type="scientific">Sulfurimonas sediminis</name>
    <dbReference type="NCBI Taxonomy" id="2590020"/>
    <lineage>
        <taxon>Bacteria</taxon>
        <taxon>Pseudomonadati</taxon>
        <taxon>Campylobacterota</taxon>
        <taxon>Epsilonproteobacteria</taxon>
        <taxon>Campylobacterales</taxon>
        <taxon>Sulfurimonadaceae</taxon>
        <taxon>Sulfurimonas</taxon>
    </lineage>
</organism>
<dbReference type="AlphaFoldDB" id="A0A7M1B2Y3"/>
<dbReference type="Proteomes" id="UP000593719">
    <property type="component" value="Chromosome"/>
</dbReference>
<dbReference type="InterPro" id="IPR005586">
    <property type="entry name" value="ABC_trans_aux"/>
</dbReference>
<keyword evidence="3" id="KW-1185">Reference proteome</keyword>
<evidence type="ECO:0000259" key="1">
    <source>
        <dbReference type="Pfam" id="PF03886"/>
    </source>
</evidence>
<dbReference type="Pfam" id="PF03886">
    <property type="entry name" value="ABC_trans_aux"/>
    <property type="match status" value="1"/>
</dbReference>
<dbReference type="Gene3D" id="3.40.50.10610">
    <property type="entry name" value="ABC-type transport auxiliary lipoprotein component"/>
    <property type="match status" value="1"/>
</dbReference>